<reference evidence="2 4" key="1">
    <citation type="submission" date="2015-02" db="EMBL/GenBank/DDBJ databases">
        <title>Physiological reanalysis, assessment of diazotrophy, and genome sequences of multiple isolates of Streptomyces thermoautotrophicus.</title>
        <authorList>
            <person name="MacKellar D.C."/>
            <person name="Lieber L."/>
            <person name="Norman J."/>
            <person name="Bolger A."/>
            <person name="Tobin C."/>
            <person name="Murray J.W."/>
            <person name="Prell J."/>
        </authorList>
    </citation>
    <scope>NUCLEOTIDE SEQUENCE [LARGE SCALE GENOMIC DNA]</scope>
    <source>
        <strain evidence="2 4">UBT1</strain>
    </source>
</reference>
<dbReference type="EMBL" id="JYIK01001113">
    <property type="protein sequence ID" value="KWX06112.1"/>
    <property type="molecule type" value="Genomic_DNA"/>
</dbReference>
<comment type="caution">
    <text evidence="2">The sequence shown here is derived from an EMBL/GenBank/DDBJ whole genome shotgun (WGS) entry which is preliminary data.</text>
</comment>
<evidence type="ECO:0000313" key="2">
    <source>
        <dbReference type="EMBL" id="KWX06112.1"/>
    </source>
</evidence>
<organism evidence="2 3">
    <name type="scientific">Carbonactinospora thermoautotrophica</name>
    <dbReference type="NCBI Taxonomy" id="1469144"/>
    <lineage>
        <taxon>Bacteria</taxon>
        <taxon>Bacillati</taxon>
        <taxon>Actinomycetota</taxon>
        <taxon>Actinomycetes</taxon>
        <taxon>Kitasatosporales</taxon>
        <taxon>Carbonactinosporaceae</taxon>
        <taxon>Carbonactinospora</taxon>
    </lineage>
</organism>
<name>A0A132N988_9ACTN</name>
<evidence type="ECO:0000313" key="1">
    <source>
        <dbReference type="EMBL" id="KWX00223.1"/>
    </source>
</evidence>
<dbReference type="Proteomes" id="UP000070659">
    <property type="component" value="Unassembled WGS sequence"/>
</dbReference>
<gene>
    <name evidence="1" type="ORF">TH66_15235</name>
    <name evidence="2" type="ORF">TR74_22965</name>
</gene>
<proteinExistence type="predicted"/>
<evidence type="ECO:0000313" key="3">
    <source>
        <dbReference type="Proteomes" id="UP000070598"/>
    </source>
</evidence>
<dbReference type="RefSeq" id="WP_067070778.1">
    <property type="nucleotide sequence ID" value="NZ_JYIJ01000018.1"/>
</dbReference>
<dbReference type="PATRIC" id="fig|1469144.8.peg.2064"/>
<sequence>MSAPTTGCPDAAEVSTAVELLRSAAVRAINTHVNAAGSCAACESVWPCAQALLAEHNLAAL</sequence>
<dbReference type="EMBL" id="JYIJ01000018">
    <property type="protein sequence ID" value="KWX00223.1"/>
    <property type="molecule type" value="Genomic_DNA"/>
</dbReference>
<accession>A0A132N988</accession>
<evidence type="ECO:0000313" key="4">
    <source>
        <dbReference type="Proteomes" id="UP000070659"/>
    </source>
</evidence>
<dbReference type="AlphaFoldDB" id="A0A132N988"/>
<reference evidence="3" key="2">
    <citation type="submission" date="2015-02" db="EMBL/GenBank/DDBJ databases">
        <title>Physiological reanalysis, assessment of diazotrophy, and genome sequences of multiple isolates of Streptomyces thermoautotrophicus.</title>
        <authorList>
            <person name="MacKellar D.C."/>
            <person name="Lieber L."/>
            <person name="Norman J."/>
            <person name="Bolger A."/>
            <person name="Tobin C."/>
            <person name="Murray J.W."/>
            <person name="Friesen M."/>
            <person name="Prell J."/>
        </authorList>
    </citation>
    <scope>NUCLEOTIDE SEQUENCE [LARGE SCALE GENOMIC DNA]</scope>
    <source>
        <strain evidence="3">UBT1</strain>
    </source>
</reference>
<dbReference type="Proteomes" id="UP000070598">
    <property type="component" value="Unassembled WGS sequence"/>
</dbReference>
<protein>
    <submittedName>
        <fullName evidence="2">Uncharacterized protein</fullName>
    </submittedName>
</protein>